<evidence type="ECO:0000259" key="3">
    <source>
        <dbReference type="Pfam" id="PF02470"/>
    </source>
</evidence>
<dbReference type="RefSeq" id="WP_110439105.1">
    <property type="nucleotide sequence ID" value="NZ_CP046393.1"/>
</dbReference>
<feature type="domain" description="Mce/MlaD" evidence="3">
    <location>
        <begin position="45"/>
        <end position="133"/>
    </location>
</feature>
<proteinExistence type="predicted"/>
<dbReference type="InterPro" id="IPR052336">
    <property type="entry name" value="MlaD_Phospholipid_Transporter"/>
</dbReference>
<feature type="coiled-coil region" evidence="1">
    <location>
        <begin position="165"/>
        <end position="192"/>
    </location>
</feature>
<keyword evidence="2" id="KW-1133">Transmembrane helix</keyword>
<dbReference type="PANTHER" id="PTHR33371:SF4">
    <property type="entry name" value="INTERMEMBRANE PHOSPHOLIPID TRANSPORT SYSTEM BINDING PROTEIN MLAD"/>
    <property type="match status" value="1"/>
</dbReference>
<keyword evidence="2" id="KW-0812">Transmembrane</keyword>
<reference evidence="4 5" key="1">
    <citation type="submission" date="2018-05" db="EMBL/GenBank/DDBJ databases">
        <title>Reference genomes for bee gut microbiota database.</title>
        <authorList>
            <person name="Ellegaard K.M."/>
        </authorList>
    </citation>
    <scope>NUCLEOTIDE SEQUENCE [LARGE SCALE GENOMIC DNA]</scope>
    <source>
        <strain evidence="4 5">ESL0284</strain>
    </source>
</reference>
<name>A0A318NBP0_9PROT</name>
<dbReference type="EMBL" id="QGLT01000003">
    <property type="protein sequence ID" value="PXZ00182.1"/>
    <property type="molecule type" value="Genomic_DNA"/>
</dbReference>
<organism evidence="4 5">
    <name type="scientific">Commensalibacter melissae</name>
    <dbReference type="NCBI Taxonomy" id="2070537"/>
    <lineage>
        <taxon>Bacteria</taxon>
        <taxon>Pseudomonadati</taxon>
        <taxon>Pseudomonadota</taxon>
        <taxon>Alphaproteobacteria</taxon>
        <taxon>Acetobacterales</taxon>
        <taxon>Acetobacteraceae</taxon>
    </lineage>
</organism>
<feature type="transmembrane region" description="Helical" evidence="2">
    <location>
        <begin position="6"/>
        <end position="27"/>
    </location>
</feature>
<dbReference type="InterPro" id="IPR003399">
    <property type="entry name" value="Mce/MlaD"/>
</dbReference>
<keyword evidence="5" id="KW-1185">Reference proteome</keyword>
<protein>
    <submittedName>
        <fullName evidence="4">MCE family protein</fullName>
    </submittedName>
</protein>
<feature type="transmembrane region" description="Helical" evidence="2">
    <location>
        <begin position="39"/>
        <end position="58"/>
    </location>
</feature>
<accession>A0A318NBP0</accession>
<dbReference type="OrthoDB" id="9806984at2"/>
<evidence type="ECO:0000313" key="5">
    <source>
        <dbReference type="Proteomes" id="UP000247565"/>
    </source>
</evidence>
<dbReference type="AlphaFoldDB" id="A0A318NBP0"/>
<keyword evidence="2" id="KW-0472">Membrane</keyword>
<dbReference type="Pfam" id="PF02470">
    <property type="entry name" value="MlaD"/>
    <property type="match status" value="1"/>
</dbReference>
<keyword evidence="1" id="KW-0175">Coiled coil</keyword>
<evidence type="ECO:0000256" key="2">
    <source>
        <dbReference type="SAM" id="Phobius"/>
    </source>
</evidence>
<dbReference type="Proteomes" id="UP000247565">
    <property type="component" value="Unassembled WGS sequence"/>
</dbReference>
<evidence type="ECO:0000256" key="1">
    <source>
        <dbReference type="SAM" id="Coils"/>
    </source>
</evidence>
<gene>
    <name evidence="4" type="ORF">DK869_05970</name>
</gene>
<evidence type="ECO:0000313" key="4">
    <source>
        <dbReference type="EMBL" id="PXZ00182.1"/>
    </source>
</evidence>
<sequence>MTINKQTTIGAFVLGGIILALCAVIFFSNFNLFSKKEHAIIVFPSSISGLSIGAPVTFRGVQVGTVDSINLQFDQGSHKAYIPVVINIDPRKIRIGYKYNNFKKLLEKMIENGLCAEISTESFVTGTSNIFLDFDLQNAPHFHPVIAKNLTEIPSRPSTFQKIKSELMNLQLEQLSRNLNNTAQKIGQLAETLNKQTPDLINSVKKTSDSTNILVTHINKNIDGLLKNFNKLLVDGDVQLRSRGKELHILLNNSNKAVSSASEMIDNVKTLTSSRSPSRNNLEIILKNLADASTSLRGFSREIERNPKLLLIGRKQ</sequence>
<comment type="caution">
    <text evidence="4">The sequence shown here is derived from an EMBL/GenBank/DDBJ whole genome shotgun (WGS) entry which is preliminary data.</text>
</comment>
<dbReference type="PANTHER" id="PTHR33371">
    <property type="entry name" value="INTERMEMBRANE PHOSPHOLIPID TRANSPORT SYSTEM BINDING PROTEIN MLAD-RELATED"/>
    <property type="match status" value="1"/>
</dbReference>